<reference evidence="1 2" key="1">
    <citation type="journal article" date="2022" name="DNA Res.">
        <title>Chromosomal-level genome assembly of the orchid tree Bauhinia variegata (Leguminosae; Cercidoideae) supports the allotetraploid origin hypothesis of Bauhinia.</title>
        <authorList>
            <person name="Zhong Y."/>
            <person name="Chen Y."/>
            <person name="Zheng D."/>
            <person name="Pang J."/>
            <person name="Liu Y."/>
            <person name="Luo S."/>
            <person name="Meng S."/>
            <person name="Qian L."/>
            <person name="Wei D."/>
            <person name="Dai S."/>
            <person name="Zhou R."/>
        </authorList>
    </citation>
    <scope>NUCLEOTIDE SEQUENCE [LARGE SCALE GENOMIC DNA]</scope>
    <source>
        <strain evidence="1">BV-YZ2020</strain>
    </source>
</reference>
<protein>
    <submittedName>
        <fullName evidence="1">Uncharacterized protein</fullName>
    </submittedName>
</protein>
<keyword evidence="2" id="KW-1185">Reference proteome</keyword>
<comment type="caution">
    <text evidence="1">The sequence shown here is derived from an EMBL/GenBank/DDBJ whole genome shotgun (WGS) entry which is preliminary data.</text>
</comment>
<evidence type="ECO:0000313" key="1">
    <source>
        <dbReference type="EMBL" id="KAI4350805.1"/>
    </source>
</evidence>
<dbReference type="Proteomes" id="UP000828941">
    <property type="component" value="Chromosome 3"/>
</dbReference>
<evidence type="ECO:0000313" key="2">
    <source>
        <dbReference type="Proteomes" id="UP000828941"/>
    </source>
</evidence>
<accession>A0ACB9PR43</accession>
<sequence length="710" mass="79905">MAHWLRAAEDLFEVVDRRAKLVVSELSDEQTNSKSPASNGQGSQGKRTKSKPKAQKEQSPSPTLSDTAKERSGTPEAQADATTGKDKVDLIAENEGTASTFTDQPNKEQQLADTALASLSIPSTEILTDDVDRRDNDNKEVKASTADGGEVATASANGELTKENALDIHEDHPPRSSKAIEGPTEDQPFDVVEIMKSGDVDTDLKLGQERSENVTADNAPNSDTTLRDADPKVESIVNKEGERDHKTDISPKKVQDQLDEAQGLLKTAKSTGQSKEARLARVCAGLSSRLQEYKSENAQLEELLSAERELSKSYEARIKQLQRDLSESKREVTKVETNMAEALQAKNAEIEALVSSMDAVKRQAAMSEGNLASLQASMESLMRNRELTETRMMQALREELASAERRAEEEHAAHHITKMAAMEREVELEHRAVEASTALARIQRIADERMAKATELEQKVALLEVECSSLSQELQDMEARARREQKKSPEEANQLIQMQAWQEEVERARQVQREAENKLSSLEAELQKMRVEMAAMKRDAEHYSRQEHMELEKRYRELTDLLYYKQTQLENMASEKAASEFQLEKEIKRLQEAQVEAERSRFSRRASSSWEDETEIKALEPLPLHHRHMAVASAQLQKAVKLIDSGAVRATRFLWRYPTARVILFFYLVFVHLFLMYLLHRLQEQASAREVAESMREVAESMGLSNPILP</sequence>
<proteinExistence type="predicted"/>
<dbReference type="EMBL" id="CM039428">
    <property type="protein sequence ID" value="KAI4350805.1"/>
    <property type="molecule type" value="Genomic_DNA"/>
</dbReference>
<organism evidence="1 2">
    <name type="scientific">Bauhinia variegata</name>
    <name type="common">Purple orchid tree</name>
    <name type="synonym">Phanera variegata</name>
    <dbReference type="NCBI Taxonomy" id="167791"/>
    <lineage>
        <taxon>Eukaryota</taxon>
        <taxon>Viridiplantae</taxon>
        <taxon>Streptophyta</taxon>
        <taxon>Embryophyta</taxon>
        <taxon>Tracheophyta</taxon>
        <taxon>Spermatophyta</taxon>
        <taxon>Magnoliopsida</taxon>
        <taxon>eudicotyledons</taxon>
        <taxon>Gunneridae</taxon>
        <taxon>Pentapetalae</taxon>
        <taxon>rosids</taxon>
        <taxon>fabids</taxon>
        <taxon>Fabales</taxon>
        <taxon>Fabaceae</taxon>
        <taxon>Cercidoideae</taxon>
        <taxon>Cercideae</taxon>
        <taxon>Bauhiniinae</taxon>
        <taxon>Bauhinia</taxon>
    </lineage>
</organism>
<name>A0ACB9PR43_BAUVA</name>
<gene>
    <name evidence="1" type="ORF">L6164_005220</name>
</gene>